<dbReference type="Gene3D" id="3.30.465.10">
    <property type="match status" value="1"/>
</dbReference>
<keyword evidence="10" id="KW-1185">Reference proteome</keyword>
<dbReference type="AlphaFoldDB" id="A0A4V3JS31"/>
<dbReference type="InterPro" id="IPR016166">
    <property type="entry name" value="FAD-bd_PCMH"/>
</dbReference>
<feature type="binding site" evidence="6">
    <location>
        <begin position="261"/>
        <end position="267"/>
    </location>
    <ligand>
        <name>FAD</name>
        <dbReference type="ChEBI" id="CHEBI:57692"/>
    </ligand>
</feature>
<dbReference type="GO" id="GO:0008609">
    <property type="term" value="F:alkylglycerone-phosphate synthase activity"/>
    <property type="evidence" value="ECO:0007669"/>
    <property type="project" value="InterPro"/>
</dbReference>
<evidence type="ECO:0000313" key="9">
    <source>
        <dbReference type="EMBL" id="TGL61811.1"/>
    </source>
</evidence>
<dbReference type="InterPro" id="IPR006094">
    <property type="entry name" value="Oxid_FAD_bind_N"/>
</dbReference>
<feature type="binding site" evidence="5">
    <location>
        <position position="401"/>
    </location>
    <ligand>
        <name>substrate</name>
    </ligand>
</feature>
<evidence type="ECO:0000256" key="5">
    <source>
        <dbReference type="PIRSR" id="PIRSR625650-2"/>
    </source>
</evidence>
<name>A0A4V3JS31_9LEPT</name>
<reference evidence="9" key="1">
    <citation type="journal article" date="2019" name="PLoS Negl. Trop. Dis.">
        <title>Revisiting the worldwide diversity of Leptospira species in the environment.</title>
        <authorList>
            <person name="Vincent A.T."/>
            <person name="Schiettekatte O."/>
            <person name="Bourhy P."/>
            <person name="Veyrier F.J."/>
            <person name="Picardeau M."/>
        </authorList>
    </citation>
    <scope>NUCLEOTIDE SEQUENCE [LARGE SCALE GENOMIC DNA]</scope>
    <source>
        <strain evidence="9">201702476</strain>
    </source>
</reference>
<evidence type="ECO:0000256" key="7">
    <source>
        <dbReference type="PIRSR" id="PIRSR625650-4"/>
    </source>
</evidence>
<feature type="domain" description="FAD-binding PCMH-type" evidence="8">
    <location>
        <begin position="100"/>
        <end position="277"/>
    </location>
</feature>
<evidence type="ECO:0000256" key="3">
    <source>
        <dbReference type="ARBA" id="ARBA00022827"/>
    </source>
</evidence>
<keyword evidence="2" id="KW-0285">Flavoprotein</keyword>
<dbReference type="Gene3D" id="1.10.45.10">
    <property type="entry name" value="Vanillyl-alcohol Oxidase, Chain A, domain 4"/>
    <property type="match status" value="1"/>
</dbReference>
<dbReference type="InterPro" id="IPR016164">
    <property type="entry name" value="FAD-linked_Oxase-like_C"/>
</dbReference>
<protein>
    <submittedName>
        <fullName evidence="9">FAD-binding oxidoreductase</fullName>
    </submittedName>
</protein>
<dbReference type="RefSeq" id="WP_135622303.1">
    <property type="nucleotide sequence ID" value="NZ_RQGD01000014.1"/>
</dbReference>
<evidence type="ECO:0000259" key="8">
    <source>
        <dbReference type="PROSITE" id="PS51387"/>
    </source>
</evidence>
<feature type="binding site" evidence="6">
    <location>
        <begin position="132"/>
        <end position="138"/>
    </location>
    <ligand>
        <name>FAD</name>
        <dbReference type="ChEBI" id="CHEBI:57692"/>
    </ligand>
</feature>
<feature type="site" description="Important for enzyme activity" evidence="7">
    <location>
        <position position="314"/>
    </location>
</feature>
<dbReference type="Proteomes" id="UP000297693">
    <property type="component" value="Unassembled WGS sequence"/>
</dbReference>
<gene>
    <name evidence="9" type="ORF">EHQ58_04135</name>
</gene>
<evidence type="ECO:0000256" key="1">
    <source>
        <dbReference type="ARBA" id="ARBA00008000"/>
    </source>
</evidence>
<dbReference type="InterPro" id="IPR004113">
    <property type="entry name" value="FAD-bd_oxidored_4_C"/>
</dbReference>
<accession>A0A4V3JS31</accession>
<dbReference type="PANTHER" id="PTHR46568">
    <property type="entry name" value="ALKYLDIHYDROXYACETONEPHOSPHATE SYNTHASE, PEROXISOMAL"/>
    <property type="match status" value="1"/>
</dbReference>
<evidence type="ECO:0000256" key="6">
    <source>
        <dbReference type="PIRSR" id="PIRSR625650-3"/>
    </source>
</evidence>
<organism evidence="9 10">
    <name type="scientific">Leptospira ognonensis</name>
    <dbReference type="NCBI Taxonomy" id="2484945"/>
    <lineage>
        <taxon>Bacteria</taxon>
        <taxon>Pseudomonadati</taxon>
        <taxon>Spirochaetota</taxon>
        <taxon>Spirochaetia</taxon>
        <taxon>Leptospirales</taxon>
        <taxon>Leptospiraceae</taxon>
        <taxon>Leptospira</taxon>
    </lineage>
</organism>
<dbReference type="PANTHER" id="PTHR46568:SF1">
    <property type="entry name" value="ALKYLDIHYDROXYACETONEPHOSPHATE SYNTHASE, PEROXISOMAL"/>
    <property type="match status" value="1"/>
</dbReference>
<dbReference type="OrthoDB" id="9767256at2"/>
<dbReference type="InterPro" id="IPR016167">
    <property type="entry name" value="FAD-bd_PCMH_sub1"/>
</dbReference>
<dbReference type="InterPro" id="IPR025650">
    <property type="entry name" value="Alkyl-DHAP_Synthase"/>
</dbReference>
<dbReference type="EMBL" id="RQGD01000014">
    <property type="protein sequence ID" value="TGL61811.1"/>
    <property type="molecule type" value="Genomic_DNA"/>
</dbReference>
<keyword evidence="3 6" id="KW-0274">FAD</keyword>
<dbReference type="GO" id="GO:0008610">
    <property type="term" value="P:lipid biosynthetic process"/>
    <property type="evidence" value="ECO:0007669"/>
    <property type="project" value="InterPro"/>
</dbReference>
<dbReference type="Gene3D" id="3.30.300.330">
    <property type="match status" value="1"/>
</dbReference>
<dbReference type="Pfam" id="PF01565">
    <property type="entry name" value="FAD_binding_4"/>
    <property type="match status" value="1"/>
</dbReference>
<dbReference type="Pfam" id="PF02913">
    <property type="entry name" value="FAD-oxidase_C"/>
    <property type="match status" value="1"/>
</dbReference>
<evidence type="ECO:0000313" key="10">
    <source>
        <dbReference type="Proteomes" id="UP000297693"/>
    </source>
</evidence>
<dbReference type="PROSITE" id="PS51387">
    <property type="entry name" value="FAD_PCMH"/>
    <property type="match status" value="1"/>
</dbReference>
<evidence type="ECO:0000256" key="4">
    <source>
        <dbReference type="PIRSR" id="PIRSR625650-1"/>
    </source>
</evidence>
<dbReference type="SUPFAM" id="SSF56176">
    <property type="entry name" value="FAD-binding/transporter-associated domain-like"/>
    <property type="match status" value="1"/>
</dbReference>
<dbReference type="Gene3D" id="3.30.70.3450">
    <property type="match status" value="1"/>
</dbReference>
<sequence>MSNTRKIFKWGSLAVEETLPSHTRHFLESTFPVSSSFKASFPKGHPKLNELKKSKLSIQTLAKFKKITGIETFSVDPEVRARHSIGKFYSEILNARFGKVDSVVDAVLHPKTEDEVEKIVILASQQKTPIIPFGLGSSVTRALEAPKGGISMDLSLLDKIIDFNAIDSTVTVQSGISGPALESFLNEKGFTCGHFPQSFEFSTVGGWIAAKGAGQASTGYGKMEDILLAVTVVTPEGKIKSKPYPASSIGPDIFKLFLGSEGSFGVITSATLKIRKFNPENSTKGSFIFKDFISAVETMREVMQGGFGKPHFFRIQDPEETEISFHMSGLNGGKEDKFLSLIGYKSGQRSLMHVIIDGDPDYTKFVFKKIKKIAKRRGAFSTGKSPVEKWLHQRYSSAYLRDSLMDEGIRIDTIETAVTWHELHDLWFNTRKYIKSFPNTACMVHISHAYENGANLYFIFISPMQERNEISSFESFHKGLIDTIHKNGGSLSHHHGIGRLLSPWMEKEIGSVSLKVLSSLKKTFDPKGIMNPGGLLGIK</sequence>
<comment type="caution">
    <text evidence="9">The sequence shown here is derived from an EMBL/GenBank/DDBJ whole genome shotgun (WGS) entry which is preliminary data.</text>
</comment>
<dbReference type="InterPro" id="IPR036318">
    <property type="entry name" value="FAD-bd_PCMH-like_sf"/>
</dbReference>
<dbReference type="SUPFAM" id="SSF55103">
    <property type="entry name" value="FAD-linked oxidases, C-terminal domain"/>
    <property type="match status" value="1"/>
</dbReference>
<proteinExistence type="inferred from homology"/>
<dbReference type="Gene3D" id="3.30.43.10">
    <property type="entry name" value="Uridine Diphospho-n-acetylenolpyruvylglucosamine Reductase, domain 2"/>
    <property type="match status" value="1"/>
</dbReference>
<feature type="active site" description="Proton donor/acceptor" evidence="4">
    <location>
        <position position="457"/>
    </location>
</feature>
<comment type="similarity">
    <text evidence="1">Belongs to the FAD-binding oxidoreductase/transferase type 4 family.</text>
</comment>
<dbReference type="InterPro" id="IPR016171">
    <property type="entry name" value="Vanillyl_alc_oxidase_C-sub2"/>
</dbReference>
<dbReference type="GO" id="GO:0071949">
    <property type="term" value="F:FAD binding"/>
    <property type="evidence" value="ECO:0007669"/>
    <property type="project" value="InterPro"/>
</dbReference>
<evidence type="ECO:0000256" key="2">
    <source>
        <dbReference type="ARBA" id="ARBA00022630"/>
    </source>
</evidence>
<comment type="cofactor">
    <cofactor evidence="6">
        <name>FAD</name>
        <dbReference type="ChEBI" id="CHEBI:57692"/>
    </cofactor>
</comment>
<dbReference type="InterPro" id="IPR016169">
    <property type="entry name" value="FAD-bd_PCMH_sub2"/>
</dbReference>